<evidence type="ECO:0000259" key="2">
    <source>
        <dbReference type="Pfam" id="PF00536"/>
    </source>
</evidence>
<dbReference type="AlphaFoldDB" id="A0A2T7PFT1"/>
<evidence type="ECO:0000313" key="4">
    <source>
        <dbReference type="Proteomes" id="UP000245119"/>
    </source>
</evidence>
<evidence type="ECO:0000256" key="1">
    <source>
        <dbReference type="SAM" id="MobiDB-lite"/>
    </source>
</evidence>
<evidence type="ECO:0000313" key="3">
    <source>
        <dbReference type="EMBL" id="PVD32286.1"/>
    </source>
</evidence>
<feature type="region of interest" description="Disordered" evidence="1">
    <location>
        <begin position="440"/>
        <end position="462"/>
    </location>
</feature>
<name>A0A2T7PFT1_POMCA</name>
<feature type="domain" description="SAM" evidence="2">
    <location>
        <begin position="621"/>
        <end position="660"/>
    </location>
</feature>
<accession>A0A2T7PFT1</accession>
<dbReference type="InterPro" id="IPR052281">
    <property type="entry name" value="GAREM"/>
</dbReference>
<dbReference type="PANTHER" id="PTHR14454">
    <property type="entry name" value="GRB2-ASSOCIATED AND REGULATOR OF MAPK PROTEIN FAMILY MEMBER"/>
    <property type="match status" value="1"/>
</dbReference>
<dbReference type="OrthoDB" id="6077228at2759"/>
<dbReference type="Pfam" id="PF00536">
    <property type="entry name" value="SAM_1"/>
    <property type="match status" value="1"/>
</dbReference>
<dbReference type="EMBL" id="PZQS01000004">
    <property type="protein sequence ID" value="PVD32286.1"/>
    <property type="molecule type" value="Genomic_DNA"/>
</dbReference>
<dbReference type="PANTHER" id="PTHR14454:SF11">
    <property type="entry name" value="SERRANO, ISOFORM F"/>
    <property type="match status" value="1"/>
</dbReference>
<sequence>MKMPVHMSFARKDNLVFSVNPNPVNHTFFGDLVLVAVHLVLLTQSSSFTSLLELFLSADGKPREKLQVLPRRLNQVLFSLVNGLVGVKDPQEKLKPVIKELTAASAKYSLDNDPFYQELAIVDKNRRVMTEAEIPDYIEHNTFIDISYKRREVPDIPGGPPRHLPRLPAAKASDADIPVTRKIEVNKSKDDTRSAMKKPMFTWTMSRMFTVRDVFNGMVGDVPLLLSVTSGFYRNSSGPHVNHMEKFETGERAFQRRVLLHDSQNRTLSLPQSSPILFRVNGLEKTTTLDDVVKTTTLPVRLSFAQKEDLLFIVDRSYRTHEYFGDLTLVSVYLERFICCLSVRNEDGKVTDKVVSLPCRLRQLGISMVNGIQGESGRQEKFRELLKTYKETAEKFPLPKELFFTELALISRKTKIINEADIPDYIDENTFIDILMKRSGQRQDDGQVNAPPTIPNDQEESLYDTLSPSDKDSHLYISSQSDAIKNFPMKENLQDNSSTLKTNVVVKTQQPLSPSSKQVITELQQKLSTEVPPPLSNRPQVAPPSVNATPISSPAPALPPVSHRAPLRSTGSGEASENPQTLMLSPASSRPNLFQVPDQAMSRSTRPLQDPPRGFDIERLSVNDVCRRLKDLGLEKHCKKFKKSLIDGKLLKRITRRALEEDFRLSEVEIVKLSAFIDEGHIPQ</sequence>
<comment type="caution">
    <text evidence="3">The sequence shown here is derived from an EMBL/GenBank/DDBJ whole genome shotgun (WGS) entry which is preliminary data.</text>
</comment>
<protein>
    <recommendedName>
        <fullName evidence="2">SAM domain-containing protein</fullName>
    </recommendedName>
</protein>
<gene>
    <name evidence="3" type="ORF">C0Q70_07719</name>
</gene>
<feature type="compositionally biased region" description="Polar residues" evidence="1">
    <location>
        <begin position="509"/>
        <end position="528"/>
    </location>
</feature>
<dbReference type="Gene3D" id="1.10.150.50">
    <property type="entry name" value="Transcription Factor, Ets-1"/>
    <property type="match status" value="1"/>
</dbReference>
<keyword evidence="4" id="KW-1185">Reference proteome</keyword>
<feature type="compositionally biased region" description="Polar residues" evidence="1">
    <location>
        <begin position="569"/>
        <end position="592"/>
    </location>
</feature>
<reference evidence="3 4" key="1">
    <citation type="submission" date="2018-04" db="EMBL/GenBank/DDBJ databases">
        <title>The genome of golden apple snail Pomacea canaliculata provides insight into stress tolerance and invasive adaptation.</title>
        <authorList>
            <person name="Liu C."/>
            <person name="Liu B."/>
            <person name="Ren Y."/>
            <person name="Zhang Y."/>
            <person name="Wang H."/>
            <person name="Li S."/>
            <person name="Jiang F."/>
            <person name="Yin L."/>
            <person name="Zhang G."/>
            <person name="Qian W."/>
            <person name="Fan W."/>
        </authorList>
    </citation>
    <scope>NUCLEOTIDE SEQUENCE [LARGE SCALE GENOMIC DNA]</scope>
    <source>
        <strain evidence="3">SZHN2017</strain>
        <tissue evidence="3">Muscle</tissue>
    </source>
</reference>
<proteinExistence type="predicted"/>
<dbReference type="Proteomes" id="UP000245119">
    <property type="component" value="Linkage Group LG4"/>
</dbReference>
<feature type="region of interest" description="Disordered" evidence="1">
    <location>
        <begin position="509"/>
        <end position="593"/>
    </location>
</feature>
<dbReference type="STRING" id="400727.A0A2T7PFT1"/>
<dbReference type="InterPro" id="IPR001660">
    <property type="entry name" value="SAM"/>
</dbReference>
<organism evidence="3 4">
    <name type="scientific">Pomacea canaliculata</name>
    <name type="common">Golden apple snail</name>
    <dbReference type="NCBI Taxonomy" id="400727"/>
    <lineage>
        <taxon>Eukaryota</taxon>
        <taxon>Metazoa</taxon>
        <taxon>Spiralia</taxon>
        <taxon>Lophotrochozoa</taxon>
        <taxon>Mollusca</taxon>
        <taxon>Gastropoda</taxon>
        <taxon>Caenogastropoda</taxon>
        <taxon>Architaenioglossa</taxon>
        <taxon>Ampullarioidea</taxon>
        <taxon>Ampullariidae</taxon>
        <taxon>Pomacea</taxon>
    </lineage>
</organism>
<dbReference type="SUPFAM" id="SSF47769">
    <property type="entry name" value="SAM/Pointed domain"/>
    <property type="match status" value="1"/>
</dbReference>
<dbReference type="InterPro" id="IPR013761">
    <property type="entry name" value="SAM/pointed_sf"/>
</dbReference>